<evidence type="ECO:0000313" key="2">
    <source>
        <dbReference type="Proteomes" id="UP001233999"/>
    </source>
</evidence>
<dbReference type="AlphaFoldDB" id="A0AAD7ZBZ4"/>
<reference evidence="1" key="2">
    <citation type="submission" date="2023-05" db="EMBL/GenBank/DDBJ databases">
        <authorList>
            <person name="Fouks B."/>
        </authorList>
    </citation>
    <scope>NUCLEOTIDE SEQUENCE</scope>
    <source>
        <strain evidence="1">Stay&amp;Tobe</strain>
        <tissue evidence="1">Testes</tissue>
    </source>
</reference>
<keyword evidence="2" id="KW-1185">Reference proteome</keyword>
<gene>
    <name evidence="1" type="ORF">L9F63_005721</name>
</gene>
<sequence>MHEGTNTLSERNMAFVGFNFYFRILGTNTWDLNQDADGAVGLDVGRWTPCCHLHHNASINLDDCSLMTQLATKQTGRHS</sequence>
<evidence type="ECO:0000313" key="1">
    <source>
        <dbReference type="EMBL" id="KAJ9577728.1"/>
    </source>
</evidence>
<protein>
    <submittedName>
        <fullName evidence="1">Uncharacterized protein</fullName>
    </submittedName>
</protein>
<proteinExistence type="predicted"/>
<feature type="non-terminal residue" evidence="1">
    <location>
        <position position="79"/>
    </location>
</feature>
<comment type="caution">
    <text evidence="1">The sequence shown here is derived from an EMBL/GenBank/DDBJ whole genome shotgun (WGS) entry which is preliminary data.</text>
</comment>
<organism evidence="1 2">
    <name type="scientific">Diploptera punctata</name>
    <name type="common">Pacific beetle cockroach</name>
    <dbReference type="NCBI Taxonomy" id="6984"/>
    <lineage>
        <taxon>Eukaryota</taxon>
        <taxon>Metazoa</taxon>
        <taxon>Ecdysozoa</taxon>
        <taxon>Arthropoda</taxon>
        <taxon>Hexapoda</taxon>
        <taxon>Insecta</taxon>
        <taxon>Pterygota</taxon>
        <taxon>Neoptera</taxon>
        <taxon>Polyneoptera</taxon>
        <taxon>Dictyoptera</taxon>
        <taxon>Blattodea</taxon>
        <taxon>Blaberoidea</taxon>
        <taxon>Blaberidae</taxon>
        <taxon>Diplopterinae</taxon>
        <taxon>Diploptera</taxon>
    </lineage>
</organism>
<accession>A0AAD7ZBZ4</accession>
<dbReference type="Proteomes" id="UP001233999">
    <property type="component" value="Unassembled WGS sequence"/>
</dbReference>
<name>A0AAD7ZBZ4_DIPPU</name>
<dbReference type="EMBL" id="JASPKZ010009349">
    <property type="protein sequence ID" value="KAJ9577728.1"/>
    <property type="molecule type" value="Genomic_DNA"/>
</dbReference>
<reference evidence="1" key="1">
    <citation type="journal article" date="2023" name="IScience">
        <title>Live-bearing cockroach genome reveals convergent evolutionary mechanisms linked to viviparity in insects and beyond.</title>
        <authorList>
            <person name="Fouks B."/>
            <person name="Harrison M.C."/>
            <person name="Mikhailova A.A."/>
            <person name="Marchal E."/>
            <person name="English S."/>
            <person name="Carruthers M."/>
            <person name="Jennings E.C."/>
            <person name="Chiamaka E.L."/>
            <person name="Frigard R.A."/>
            <person name="Pippel M."/>
            <person name="Attardo G.M."/>
            <person name="Benoit J.B."/>
            <person name="Bornberg-Bauer E."/>
            <person name="Tobe S.S."/>
        </authorList>
    </citation>
    <scope>NUCLEOTIDE SEQUENCE</scope>
    <source>
        <strain evidence="1">Stay&amp;Tobe</strain>
    </source>
</reference>